<organism evidence="8 9">
    <name type="scientific">Burkholderia stabilis</name>
    <dbReference type="NCBI Taxonomy" id="95485"/>
    <lineage>
        <taxon>Bacteria</taxon>
        <taxon>Pseudomonadati</taxon>
        <taxon>Pseudomonadota</taxon>
        <taxon>Betaproteobacteria</taxon>
        <taxon>Burkholderiales</taxon>
        <taxon>Burkholderiaceae</taxon>
        <taxon>Burkholderia</taxon>
        <taxon>Burkholderia cepacia complex</taxon>
    </lineage>
</organism>
<dbReference type="Proteomes" id="UP000218432">
    <property type="component" value="Chromosome 1"/>
</dbReference>
<evidence type="ECO:0000256" key="5">
    <source>
        <dbReference type="ARBA" id="ARBA00023136"/>
    </source>
</evidence>
<evidence type="ECO:0000256" key="3">
    <source>
        <dbReference type="ARBA" id="ARBA00022692"/>
    </source>
</evidence>
<evidence type="ECO:0000256" key="4">
    <source>
        <dbReference type="ARBA" id="ARBA00022989"/>
    </source>
</evidence>
<comment type="subcellular location">
    <subcellularLocation>
        <location evidence="1">Cell membrane</location>
        <topology evidence="1">Multi-pass membrane protein</topology>
    </subcellularLocation>
</comment>
<feature type="transmembrane region" description="Helical" evidence="6">
    <location>
        <begin position="6"/>
        <end position="23"/>
    </location>
</feature>
<dbReference type="PANTHER" id="PTHR35007:SF1">
    <property type="entry name" value="PILUS ASSEMBLY PROTEIN"/>
    <property type="match status" value="1"/>
</dbReference>
<feature type="transmembrane region" description="Helical" evidence="6">
    <location>
        <begin position="97"/>
        <end position="115"/>
    </location>
</feature>
<name>A0A1Y1BCC5_9BURK</name>
<feature type="transmembrane region" description="Helical" evidence="6">
    <location>
        <begin position="268"/>
        <end position="290"/>
    </location>
</feature>
<accession>A0A1Y1BCC5</accession>
<keyword evidence="2" id="KW-1003">Cell membrane</keyword>
<feature type="transmembrane region" description="Helical" evidence="6">
    <location>
        <begin position="302"/>
        <end position="321"/>
    </location>
</feature>
<dbReference type="Pfam" id="PF00482">
    <property type="entry name" value="T2SSF"/>
    <property type="match status" value="1"/>
</dbReference>
<keyword evidence="3 6" id="KW-0812">Transmembrane</keyword>
<evidence type="ECO:0000256" key="1">
    <source>
        <dbReference type="ARBA" id="ARBA00004651"/>
    </source>
</evidence>
<evidence type="ECO:0000259" key="7">
    <source>
        <dbReference type="Pfam" id="PF00482"/>
    </source>
</evidence>
<proteinExistence type="predicted"/>
<dbReference type="AlphaFoldDB" id="A0A1Y1BCC5"/>
<dbReference type="InterPro" id="IPR018076">
    <property type="entry name" value="T2SS_GspF_dom"/>
</dbReference>
<gene>
    <name evidence="8" type="ORF">BSFP_002400</name>
</gene>
<evidence type="ECO:0000256" key="6">
    <source>
        <dbReference type="SAM" id="Phobius"/>
    </source>
</evidence>
<feature type="transmembrane region" description="Helical" evidence="6">
    <location>
        <begin position="121"/>
        <end position="140"/>
    </location>
</feature>
<protein>
    <submittedName>
        <fullName evidence="8">Pilus assembly protein</fullName>
    </submittedName>
</protein>
<dbReference type="PANTHER" id="PTHR35007">
    <property type="entry name" value="INTEGRAL MEMBRANE PROTEIN-RELATED"/>
    <property type="match status" value="1"/>
</dbReference>
<keyword evidence="4 6" id="KW-1133">Transmembrane helix</keyword>
<evidence type="ECO:0000313" key="8">
    <source>
        <dbReference type="EMBL" id="BAX57452.1"/>
    </source>
</evidence>
<dbReference type="GO" id="GO:0005886">
    <property type="term" value="C:plasma membrane"/>
    <property type="evidence" value="ECO:0007669"/>
    <property type="project" value="UniProtKB-SubCell"/>
</dbReference>
<feature type="domain" description="Type II secretion system protein GspF" evidence="7">
    <location>
        <begin position="157"/>
        <end position="283"/>
    </location>
</feature>
<dbReference type="EMBL" id="AP018111">
    <property type="protein sequence ID" value="BAX57452.1"/>
    <property type="molecule type" value="Genomic_DNA"/>
</dbReference>
<keyword evidence="5 6" id="KW-0472">Membrane</keyword>
<sequence length="324" mass="35546">MYSVMAGLLAGALLCVAVALMLWRHGELKRGRTDAQRFVDSRIEPAARAGVAPARATQAARTTASQAGAASSSWARWRETASEYLLHLVNRAGIEDARVKALIALAVLFVAAFAAGQAGGVLAFMAALAAGVSLLAFWLVSRIQRRRLQIVRQLPSFLDGIVRLVTLGNSVPAAFQGALQTTEAPLRGCLDQVSRMLRTGVEIDRAMTHIARVYHTDEFELVGSVLRLSVRYGGRADVMLDRMSIFMRDLEQAERELMAMSAETRLSAWVLVLLPIAIAGFVVSTHPTYISGMWFDESGRRLLYLAILMQIAGTVWLYRMARLR</sequence>
<evidence type="ECO:0000313" key="9">
    <source>
        <dbReference type="Proteomes" id="UP000218432"/>
    </source>
</evidence>
<reference evidence="8 9" key="1">
    <citation type="journal article" date="2017" name="Genome Announc.">
        <title>Complete Genome Sequence of Burkholderia stabilis FERMP-21014.</title>
        <authorList>
            <person name="Konishi K."/>
            <person name="Kumagai T."/>
            <person name="Sakasegawa S."/>
            <person name="Tamura T."/>
        </authorList>
    </citation>
    <scope>NUCLEOTIDE SEQUENCE [LARGE SCALE GENOMIC DNA]</scope>
    <source>
        <strain evidence="8 9">FERMP-21014</strain>
    </source>
</reference>
<dbReference type="RefSeq" id="WP_096470801.1">
    <property type="nucleotide sequence ID" value="NZ_AP018111.1"/>
</dbReference>
<evidence type="ECO:0000256" key="2">
    <source>
        <dbReference type="ARBA" id="ARBA00022475"/>
    </source>
</evidence>